<evidence type="ECO:0000256" key="1">
    <source>
        <dbReference type="ARBA" id="ARBA00004496"/>
    </source>
</evidence>
<keyword evidence="11" id="KW-1185">Reference proteome</keyword>
<dbReference type="Pfam" id="PF01171">
    <property type="entry name" value="ATP_bind_3"/>
    <property type="match status" value="1"/>
</dbReference>
<dbReference type="EMBL" id="AZDT01000028">
    <property type="protein sequence ID" value="KRK75883.1"/>
    <property type="molecule type" value="Genomic_DNA"/>
</dbReference>
<comment type="caution">
    <text evidence="10">The sequence shown here is derived from an EMBL/GenBank/DDBJ whole genome shotgun (WGS) entry which is preliminary data.</text>
</comment>
<evidence type="ECO:0000313" key="11">
    <source>
        <dbReference type="Proteomes" id="UP000051162"/>
    </source>
</evidence>
<dbReference type="InterPro" id="IPR012094">
    <property type="entry name" value="tRNA_Ile_lys_synt"/>
</dbReference>
<comment type="catalytic activity">
    <reaction evidence="7 8">
        <text>cytidine(34) in tRNA(Ile2) + L-lysine + ATP = lysidine(34) in tRNA(Ile2) + AMP + diphosphate + H(+)</text>
        <dbReference type="Rhea" id="RHEA:43744"/>
        <dbReference type="Rhea" id="RHEA-COMP:10625"/>
        <dbReference type="Rhea" id="RHEA-COMP:10670"/>
        <dbReference type="ChEBI" id="CHEBI:15378"/>
        <dbReference type="ChEBI" id="CHEBI:30616"/>
        <dbReference type="ChEBI" id="CHEBI:32551"/>
        <dbReference type="ChEBI" id="CHEBI:33019"/>
        <dbReference type="ChEBI" id="CHEBI:82748"/>
        <dbReference type="ChEBI" id="CHEBI:83665"/>
        <dbReference type="ChEBI" id="CHEBI:456215"/>
        <dbReference type="EC" id="6.3.4.19"/>
    </reaction>
</comment>
<dbReference type="PANTHER" id="PTHR43033:SF1">
    <property type="entry name" value="TRNA(ILE)-LYSIDINE SYNTHASE-RELATED"/>
    <property type="match status" value="1"/>
</dbReference>
<dbReference type="GO" id="GO:0032267">
    <property type="term" value="F:tRNA(Ile)-lysidine synthase activity"/>
    <property type="evidence" value="ECO:0007669"/>
    <property type="project" value="UniProtKB-EC"/>
</dbReference>
<dbReference type="NCBIfam" id="TIGR02433">
    <property type="entry name" value="lysidine_TilS_C"/>
    <property type="match status" value="1"/>
</dbReference>
<evidence type="ECO:0000256" key="8">
    <source>
        <dbReference type="HAMAP-Rule" id="MF_01161"/>
    </source>
</evidence>
<keyword evidence="3 8" id="KW-0436">Ligase</keyword>
<sequence length="465" mass="52467">MSLETAFRQNWHAQGWDHHPQPGLVAVSTGVDSMVLLALLRTLPAAERGPLTVVHVNHELRDQSRAEETFLRQWCADRGLPVLVRHWPVAQHPETGIEAAARAFRYRFFATALTTQAATWVATAHQADEQAETILLKLLRGGNLTQLTGMAASRPLGTGEVRHPLLPFTKAQLRQYAQQHQVPWYEDATNQDLTASRNRIRHRVLPVLTVENPQVVAHLQDYGAQLAAVLAVADRSLDQTLATIITNRHPVTGQVAPLLERPLAEQRLLLGRLIKQTAPQLSTAPSHLDQALKLLRHVQRPTGQIVFSNGWILEKRYRMFLFWQPQKFVKNPPEQISFMVVLNQWQTVGNGYLLGVFQSAPDHDSPHRTLSLSASQLPLMVRSWRTTDRLRLADGHHQSVRRALINAKVPQTQRARVPVLVTAQGEVLAALGVKWAVWPHRQRATTYHIGYQPESVKGEKDEQRY</sequence>
<comment type="similarity">
    <text evidence="8">Belongs to the tRNA(Ile)-lysidine synthase family.</text>
</comment>
<dbReference type="HAMAP" id="MF_01161">
    <property type="entry name" value="tRNA_Ile_lys_synt"/>
    <property type="match status" value="1"/>
</dbReference>
<evidence type="ECO:0000256" key="5">
    <source>
        <dbReference type="ARBA" id="ARBA00022741"/>
    </source>
</evidence>
<dbReference type="PANTHER" id="PTHR43033">
    <property type="entry name" value="TRNA(ILE)-LYSIDINE SYNTHASE-RELATED"/>
    <property type="match status" value="1"/>
</dbReference>
<protein>
    <recommendedName>
        <fullName evidence="8">tRNA(Ile)-lysidine synthase</fullName>
        <ecNumber evidence="8">6.3.4.19</ecNumber>
    </recommendedName>
    <alternativeName>
        <fullName evidence="8">tRNA(Ile)-2-lysyl-cytidine synthase</fullName>
    </alternativeName>
    <alternativeName>
        <fullName evidence="8">tRNA(Ile)-lysidine synthetase</fullName>
    </alternativeName>
</protein>
<dbReference type="GO" id="GO:0006400">
    <property type="term" value="P:tRNA modification"/>
    <property type="evidence" value="ECO:0007669"/>
    <property type="project" value="UniProtKB-UniRule"/>
</dbReference>
<dbReference type="GO" id="GO:0005524">
    <property type="term" value="F:ATP binding"/>
    <property type="evidence" value="ECO:0007669"/>
    <property type="project" value="UniProtKB-KW"/>
</dbReference>
<keyword evidence="6" id="KW-0067">ATP-binding</keyword>
<evidence type="ECO:0000259" key="9">
    <source>
        <dbReference type="SMART" id="SM00977"/>
    </source>
</evidence>
<comment type="subcellular location">
    <subcellularLocation>
        <location evidence="1 8">Cytoplasm</location>
    </subcellularLocation>
</comment>
<dbReference type="SUPFAM" id="SSF52402">
    <property type="entry name" value="Adenine nucleotide alpha hydrolases-like"/>
    <property type="match status" value="1"/>
</dbReference>
<reference evidence="10 11" key="1">
    <citation type="journal article" date="2015" name="Genome Announc.">
        <title>Expanding the biotechnology potential of lactobacilli through comparative genomics of 213 strains and associated genera.</title>
        <authorList>
            <person name="Sun Z."/>
            <person name="Harris H.M."/>
            <person name="McCann A."/>
            <person name="Guo C."/>
            <person name="Argimon S."/>
            <person name="Zhang W."/>
            <person name="Yang X."/>
            <person name="Jeffery I.B."/>
            <person name="Cooney J.C."/>
            <person name="Kagawa T.F."/>
            <person name="Liu W."/>
            <person name="Song Y."/>
            <person name="Salvetti E."/>
            <person name="Wrobel A."/>
            <person name="Rasinkangas P."/>
            <person name="Parkhill J."/>
            <person name="Rea M.C."/>
            <person name="O'Sullivan O."/>
            <person name="Ritari J."/>
            <person name="Douillard F.P."/>
            <person name="Paul Ross R."/>
            <person name="Yang R."/>
            <person name="Briner A.E."/>
            <person name="Felis G.E."/>
            <person name="de Vos W.M."/>
            <person name="Barrangou R."/>
            <person name="Klaenhammer T.R."/>
            <person name="Caufield P.W."/>
            <person name="Cui Y."/>
            <person name="Zhang H."/>
            <person name="O'Toole P.W."/>
        </authorList>
    </citation>
    <scope>NUCLEOTIDE SEQUENCE [LARGE SCALE GENOMIC DNA]</scope>
    <source>
        <strain evidence="10 11">DSM 19117</strain>
    </source>
</reference>
<evidence type="ECO:0000256" key="6">
    <source>
        <dbReference type="ARBA" id="ARBA00022840"/>
    </source>
</evidence>
<evidence type="ECO:0000256" key="3">
    <source>
        <dbReference type="ARBA" id="ARBA00022598"/>
    </source>
</evidence>
<comment type="caution">
    <text evidence="8">Lacks conserved residue(s) required for the propagation of feature annotation.</text>
</comment>
<feature type="domain" description="Lysidine-tRNA(Ile) synthetase C-terminal" evidence="9">
    <location>
        <begin position="379"/>
        <end position="449"/>
    </location>
</feature>
<organism evidence="10 11">
    <name type="scientific">Levilactobacillus namurensis DSM 19117</name>
    <dbReference type="NCBI Taxonomy" id="1423773"/>
    <lineage>
        <taxon>Bacteria</taxon>
        <taxon>Bacillati</taxon>
        <taxon>Bacillota</taxon>
        <taxon>Bacilli</taxon>
        <taxon>Lactobacillales</taxon>
        <taxon>Lactobacillaceae</taxon>
        <taxon>Levilactobacillus</taxon>
    </lineage>
</organism>
<evidence type="ECO:0000256" key="4">
    <source>
        <dbReference type="ARBA" id="ARBA00022694"/>
    </source>
</evidence>
<dbReference type="SMART" id="SM00977">
    <property type="entry name" value="TilS_C"/>
    <property type="match status" value="1"/>
</dbReference>
<dbReference type="InterPro" id="IPR014729">
    <property type="entry name" value="Rossmann-like_a/b/a_fold"/>
</dbReference>
<dbReference type="PATRIC" id="fig|1423773.3.peg.1741"/>
<keyword evidence="4 8" id="KW-0819">tRNA processing</keyword>
<dbReference type="OrthoDB" id="9807403at2"/>
<dbReference type="CDD" id="cd01992">
    <property type="entry name" value="TilS_N"/>
    <property type="match status" value="1"/>
</dbReference>
<keyword evidence="5" id="KW-0547">Nucleotide-binding</keyword>
<dbReference type="Pfam" id="PF11734">
    <property type="entry name" value="TilS_C"/>
    <property type="match status" value="1"/>
</dbReference>
<evidence type="ECO:0000313" key="10">
    <source>
        <dbReference type="EMBL" id="KRK75883.1"/>
    </source>
</evidence>
<dbReference type="GeneID" id="84783130"/>
<comment type="function">
    <text evidence="8">Ligates lysine onto the cytidine present at position 34 of the AUA codon-specific tRNA(Ile) that contains the anticodon CAU, in an ATP-dependent manner. Cytidine is converted to lysidine, thus changing the amino acid specificity of the tRNA from methionine to isoleucine.</text>
</comment>
<dbReference type="InterPro" id="IPR011063">
    <property type="entry name" value="TilS/TtcA_N"/>
</dbReference>
<dbReference type="InterPro" id="IPR012796">
    <property type="entry name" value="Lysidine-tRNA-synth_C"/>
</dbReference>
<dbReference type="Proteomes" id="UP000051162">
    <property type="component" value="Unassembled WGS sequence"/>
</dbReference>
<evidence type="ECO:0000256" key="7">
    <source>
        <dbReference type="ARBA" id="ARBA00048539"/>
    </source>
</evidence>
<accession>A0A0R1JY53</accession>
<dbReference type="EC" id="6.3.4.19" evidence="8"/>
<dbReference type="RefSeq" id="WP_056944180.1">
    <property type="nucleotide sequence ID" value="NZ_AZDT01000028.1"/>
</dbReference>
<keyword evidence="2 8" id="KW-0963">Cytoplasm</keyword>
<proteinExistence type="inferred from homology"/>
<dbReference type="STRING" id="1423773.FD30_GL001696"/>
<dbReference type="SUPFAM" id="SSF56037">
    <property type="entry name" value="PheT/TilS domain"/>
    <property type="match status" value="1"/>
</dbReference>
<dbReference type="GO" id="GO:0005737">
    <property type="term" value="C:cytoplasm"/>
    <property type="evidence" value="ECO:0007669"/>
    <property type="project" value="UniProtKB-SubCell"/>
</dbReference>
<dbReference type="NCBIfam" id="TIGR02432">
    <property type="entry name" value="lysidine_TilS_N"/>
    <property type="match status" value="1"/>
</dbReference>
<dbReference type="AlphaFoldDB" id="A0A0R1JY53"/>
<name>A0A0R1JY53_9LACO</name>
<evidence type="ECO:0000256" key="2">
    <source>
        <dbReference type="ARBA" id="ARBA00022490"/>
    </source>
</evidence>
<gene>
    <name evidence="8" type="primary">tilS</name>
    <name evidence="10" type="ORF">FD30_GL001696</name>
</gene>
<dbReference type="Gene3D" id="3.40.50.620">
    <property type="entry name" value="HUPs"/>
    <property type="match status" value="1"/>
</dbReference>
<dbReference type="InterPro" id="IPR012795">
    <property type="entry name" value="tRNA_Ile_lys_synt_N"/>
</dbReference>